<evidence type="ECO:0000259" key="6">
    <source>
        <dbReference type="Pfam" id="PF18052"/>
    </source>
</evidence>
<accession>A0AAD6EKC2</accession>
<keyword evidence="4" id="KW-0547">Nucleotide-binding</keyword>
<evidence type="ECO:0000256" key="5">
    <source>
        <dbReference type="ARBA" id="ARBA00022821"/>
    </source>
</evidence>
<proteinExistence type="inferred from homology"/>
<comment type="similarity">
    <text evidence="1">Belongs to the disease resistance NB-LRR family.</text>
</comment>
<evidence type="ECO:0000256" key="2">
    <source>
        <dbReference type="ARBA" id="ARBA00022614"/>
    </source>
</evidence>
<protein>
    <recommendedName>
        <fullName evidence="6">Disease resistance N-terminal domain-containing protein</fullName>
    </recommendedName>
</protein>
<evidence type="ECO:0000313" key="7">
    <source>
        <dbReference type="EMBL" id="KAJ3687543.1"/>
    </source>
</evidence>
<keyword evidence="3" id="KW-0677">Repeat</keyword>
<reference evidence="7 8" key="1">
    <citation type="journal article" date="2022" name="Cell">
        <title>Repeat-based holocentromeres influence genome architecture and karyotype evolution.</title>
        <authorList>
            <person name="Hofstatter P.G."/>
            <person name="Thangavel G."/>
            <person name="Lux T."/>
            <person name="Neumann P."/>
            <person name="Vondrak T."/>
            <person name="Novak P."/>
            <person name="Zhang M."/>
            <person name="Costa L."/>
            <person name="Castellani M."/>
            <person name="Scott A."/>
            <person name="Toegelov H."/>
            <person name="Fuchs J."/>
            <person name="Mata-Sucre Y."/>
            <person name="Dias Y."/>
            <person name="Vanzela A.L.L."/>
            <person name="Huettel B."/>
            <person name="Almeida C.C.S."/>
            <person name="Simkova H."/>
            <person name="Souza G."/>
            <person name="Pedrosa-Harand A."/>
            <person name="Macas J."/>
            <person name="Mayer K.F.X."/>
            <person name="Houben A."/>
            <person name="Marques A."/>
        </authorList>
    </citation>
    <scope>NUCLEOTIDE SEQUENCE [LARGE SCALE GENOMIC DNA]</scope>
    <source>
        <strain evidence="7">RhyTen1mFocal</strain>
    </source>
</reference>
<dbReference type="Pfam" id="PF18052">
    <property type="entry name" value="Rx_N"/>
    <property type="match status" value="1"/>
</dbReference>
<dbReference type="EMBL" id="JAMRDG010000002">
    <property type="protein sequence ID" value="KAJ3687543.1"/>
    <property type="molecule type" value="Genomic_DNA"/>
</dbReference>
<evidence type="ECO:0000256" key="4">
    <source>
        <dbReference type="ARBA" id="ARBA00022741"/>
    </source>
</evidence>
<evidence type="ECO:0000256" key="3">
    <source>
        <dbReference type="ARBA" id="ARBA00022737"/>
    </source>
</evidence>
<organism evidence="7 8">
    <name type="scientific">Rhynchospora tenuis</name>
    <dbReference type="NCBI Taxonomy" id="198213"/>
    <lineage>
        <taxon>Eukaryota</taxon>
        <taxon>Viridiplantae</taxon>
        <taxon>Streptophyta</taxon>
        <taxon>Embryophyta</taxon>
        <taxon>Tracheophyta</taxon>
        <taxon>Spermatophyta</taxon>
        <taxon>Magnoliopsida</taxon>
        <taxon>Liliopsida</taxon>
        <taxon>Poales</taxon>
        <taxon>Cyperaceae</taxon>
        <taxon>Cyperoideae</taxon>
        <taxon>Rhynchosporeae</taxon>
        <taxon>Rhynchospora</taxon>
    </lineage>
</organism>
<dbReference type="Proteomes" id="UP001210211">
    <property type="component" value="Unassembled WGS sequence"/>
</dbReference>
<dbReference type="CDD" id="cd14798">
    <property type="entry name" value="RX-CC_like"/>
    <property type="match status" value="1"/>
</dbReference>
<dbReference type="GO" id="GO:0000166">
    <property type="term" value="F:nucleotide binding"/>
    <property type="evidence" value="ECO:0007669"/>
    <property type="project" value="UniProtKB-KW"/>
</dbReference>
<dbReference type="InterPro" id="IPR041118">
    <property type="entry name" value="Rx_N"/>
</dbReference>
<sequence>MEKVAISVAKSSLNSVVHVASKFLAEEIGLLLGVQEELFFIKEELEMMQAFLRIASAENVKTETVITLIKQVRELAFDVEDCLREASVYLMKKKDAYLLGAQ</sequence>
<keyword evidence="8" id="KW-1185">Reference proteome</keyword>
<feature type="domain" description="Disease resistance N-terminal" evidence="6">
    <location>
        <begin position="13"/>
        <end position="94"/>
    </location>
</feature>
<dbReference type="Gene3D" id="1.20.5.4130">
    <property type="match status" value="1"/>
</dbReference>
<evidence type="ECO:0000256" key="1">
    <source>
        <dbReference type="ARBA" id="ARBA00008894"/>
    </source>
</evidence>
<dbReference type="InterPro" id="IPR038005">
    <property type="entry name" value="RX-like_CC"/>
</dbReference>
<dbReference type="PANTHER" id="PTHR19338">
    <property type="entry name" value="TRANSLOCASE OF INNER MITOCHONDRIAL MEMBRANE 13 HOMOLOG"/>
    <property type="match status" value="1"/>
</dbReference>
<comment type="caution">
    <text evidence="7">The sequence shown here is derived from an EMBL/GenBank/DDBJ whole genome shotgun (WGS) entry which is preliminary data.</text>
</comment>
<evidence type="ECO:0000313" key="8">
    <source>
        <dbReference type="Proteomes" id="UP001210211"/>
    </source>
</evidence>
<dbReference type="PANTHER" id="PTHR19338:SF32">
    <property type="entry name" value="OS06G0287500 PROTEIN"/>
    <property type="match status" value="1"/>
</dbReference>
<keyword evidence="5" id="KW-0611">Plant defense</keyword>
<dbReference type="GO" id="GO:0006952">
    <property type="term" value="P:defense response"/>
    <property type="evidence" value="ECO:0007669"/>
    <property type="project" value="UniProtKB-KW"/>
</dbReference>
<dbReference type="AlphaFoldDB" id="A0AAD6EKC2"/>
<gene>
    <name evidence="7" type="ORF">LUZ61_016707</name>
</gene>
<name>A0AAD6EKC2_9POAL</name>
<keyword evidence="2" id="KW-0433">Leucine-rich repeat</keyword>